<evidence type="ECO:0000259" key="3">
    <source>
        <dbReference type="Pfam" id="PF19040"/>
    </source>
</evidence>
<name>A0A844Z541_9SPHN</name>
<feature type="transmembrane region" description="Helical" evidence="1">
    <location>
        <begin position="78"/>
        <end position="98"/>
    </location>
</feature>
<organism evidence="4 5">
    <name type="scientific">Pontixanthobacter aestiaquae</name>
    <dbReference type="NCBI Taxonomy" id="1509367"/>
    <lineage>
        <taxon>Bacteria</taxon>
        <taxon>Pseudomonadati</taxon>
        <taxon>Pseudomonadota</taxon>
        <taxon>Alphaproteobacteria</taxon>
        <taxon>Sphingomonadales</taxon>
        <taxon>Erythrobacteraceae</taxon>
        <taxon>Pontixanthobacter</taxon>
    </lineage>
</organism>
<evidence type="ECO:0000313" key="4">
    <source>
        <dbReference type="EMBL" id="MXO82858.1"/>
    </source>
</evidence>
<proteinExistence type="predicted"/>
<dbReference type="Pfam" id="PF19040">
    <property type="entry name" value="SGNH"/>
    <property type="match status" value="1"/>
</dbReference>
<dbReference type="GO" id="GO:0016747">
    <property type="term" value="F:acyltransferase activity, transferring groups other than amino-acyl groups"/>
    <property type="evidence" value="ECO:0007669"/>
    <property type="project" value="InterPro"/>
</dbReference>
<dbReference type="InterPro" id="IPR050879">
    <property type="entry name" value="Acyltransferase_3"/>
</dbReference>
<feature type="transmembrane region" description="Helical" evidence="1">
    <location>
        <begin position="171"/>
        <end position="189"/>
    </location>
</feature>
<feature type="transmembrane region" description="Helical" evidence="1">
    <location>
        <begin position="251"/>
        <end position="269"/>
    </location>
</feature>
<dbReference type="GO" id="GO:0009103">
    <property type="term" value="P:lipopolysaccharide biosynthetic process"/>
    <property type="evidence" value="ECO:0007669"/>
    <property type="project" value="TreeGrafter"/>
</dbReference>
<evidence type="ECO:0000259" key="2">
    <source>
        <dbReference type="Pfam" id="PF01757"/>
    </source>
</evidence>
<dbReference type="Pfam" id="PF01757">
    <property type="entry name" value="Acyl_transf_3"/>
    <property type="match status" value="1"/>
</dbReference>
<keyword evidence="1" id="KW-0472">Membrane</keyword>
<keyword evidence="4" id="KW-0808">Transferase</keyword>
<keyword evidence="1" id="KW-0812">Transmembrane</keyword>
<dbReference type="RefSeq" id="WP_160613263.1">
    <property type="nucleotide sequence ID" value="NZ_JAUFQM010000001.1"/>
</dbReference>
<dbReference type="GO" id="GO:0016020">
    <property type="term" value="C:membrane"/>
    <property type="evidence" value="ECO:0007669"/>
    <property type="project" value="TreeGrafter"/>
</dbReference>
<feature type="transmembrane region" description="Helical" evidence="1">
    <location>
        <begin position="15"/>
        <end position="31"/>
    </location>
</feature>
<dbReference type="PANTHER" id="PTHR23028:SF53">
    <property type="entry name" value="ACYL_TRANSF_3 DOMAIN-CONTAINING PROTEIN"/>
    <property type="match status" value="1"/>
</dbReference>
<evidence type="ECO:0000313" key="5">
    <source>
        <dbReference type="Proteomes" id="UP000460290"/>
    </source>
</evidence>
<dbReference type="OrthoDB" id="9796461at2"/>
<feature type="transmembrane region" description="Helical" evidence="1">
    <location>
        <begin position="311"/>
        <end position="332"/>
    </location>
</feature>
<comment type="caution">
    <text evidence="4">The sequence shown here is derived from an EMBL/GenBank/DDBJ whole genome shotgun (WGS) entry which is preliminary data.</text>
</comment>
<feature type="transmembrane region" description="Helical" evidence="1">
    <location>
        <begin position="352"/>
        <end position="372"/>
    </location>
</feature>
<keyword evidence="1" id="KW-1133">Transmembrane helix</keyword>
<accession>A0A844Z541</accession>
<dbReference type="InterPro" id="IPR002656">
    <property type="entry name" value="Acyl_transf_3_dom"/>
</dbReference>
<gene>
    <name evidence="4" type="ORF">GRI35_05700</name>
</gene>
<reference evidence="4 5" key="1">
    <citation type="submission" date="2019-12" db="EMBL/GenBank/DDBJ databases">
        <title>Genomic-based taxomic classification of the family Erythrobacteraceae.</title>
        <authorList>
            <person name="Xu L."/>
        </authorList>
    </citation>
    <scope>NUCLEOTIDE SEQUENCE [LARGE SCALE GENOMIC DNA]</scope>
    <source>
        <strain evidence="4 5">KCTC 42006</strain>
    </source>
</reference>
<dbReference type="Proteomes" id="UP000460290">
    <property type="component" value="Unassembled WGS sequence"/>
</dbReference>
<dbReference type="AlphaFoldDB" id="A0A844Z541"/>
<dbReference type="InterPro" id="IPR043968">
    <property type="entry name" value="SGNH"/>
</dbReference>
<sequence>MVAPAAFSYRPEIDGLRAVAVVAVILYHAGYSLFSGGFVGVDVFFVISGYLICSLILKDLDRGTFSFLEFWERRARRIFPALFAMVLGTVLIGLVLLFPGDIQRLGSSMAGVATFLSNIVFSRQTGYFDAVSEFKPLIHTWSLSVEEQFYLVFPVLIFLLWKLGARKASAVFAGLLIASLAAAELTVRASPDVAFFYPHTRAWELLSGVLAAIFLHRAPANWSASTREIGSMAGFALVFGSIFWLDSTTPFPSLYAVPPVLGTVMIVLFARDGGIVRSALAWKPMVAIGLASYSAYLWHQPVFAYARHLYIADPLGIMMPIAIVISAALAYLSWRFIEAPFRDRSRFSQKQIFAGSLGALAVTFIIGVGLYFSDGLEGRFSPEVRELIAKKAYSRGLTGKCVISEREPDILRAKIAACYERGNTIYLIGDSHARSISQAVGKLADSNNMKLIVLWESGCMPVQTVGRTRQSETCTDLKAQTRQLTHDFPAPVILSSRWRGFIQGNPFNNREGGQEFGRSMPMVADGELVNNPVERVETALRDWSKDVPLVIVDMIPEAGWLVKHAMARRRQMGIGPDDPLTTSYDAYLDANRDIITMFDRLEQNEAISVVRTAPMVCSEQSGRCLNERNGEALYIDDHHPDWAFSQDIAAGVFEQLHGRKLVAAPDKNDR</sequence>
<evidence type="ECO:0000256" key="1">
    <source>
        <dbReference type="SAM" id="Phobius"/>
    </source>
</evidence>
<dbReference type="PANTHER" id="PTHR23028">
    <property type="entry name" value="ACETYLTRANSFERASE"/>
    <property type="match status" value="1"/>
</dbReference>
<feature type="transmembrane region" description="Helical" evidence="1">
    <location>
        <begin position="148"/>
        <end position="164"/>
    </location>
</feature>
<feature type="domain" description="SGNH" evidence="3">
    <location>
        <begin position="416"/>
        <end position="640"/>
    </location>
</feature>
<keyword evidence="5" id="KW-1185">Reference proteome</keyword>
<feature type="transmembrane region" description="Helical" evidence="1">
    <location>
        <begin position="37"/>
        <end position="57"/>
    </location>
</feature>
<protein>
    <submittedName>
        <fullName evidence="4">Acyltransferase family protein</fullName>
    </submittedName>
</protein>
<feature type="transmembrane region" description="Helical" evidence="1">
    <location>
        <begin position="281"/>
        <end position="299"/>
    </location>
</feature>
<dbReference type="EMBL" id="WTYZ01000001">
    <property type="protein sequence ID" value="MXO82858.1"/>
    <property type="molecule type" value="Genomic_DNA"/>
</dbReference>
<feature type="domain" description="Acyltransferase 3" evidence="2">
    <location>
        <begin position="11"/>
        <end position="332"/>
    </location>
</feature>
<keyword evidence="4" id="KW-0012">Acyltransferase</keyword>